<reference evidence="2 3" key="1">
    <citation type="journal article" date="2019" name="Nat. Ecol. Evol.">
        <title>Megaphylogeny resolves global patterns of mushroom evolution.</title>
        <authorList>
            <person name="Varga T."/>
            <person name="Krizsan K."/>
            <person name="Foldi C."/>
            <person name="Dima B."/>
            <person name="Sanchez-Garcia M."/>
            <person name="Sanchez-Ramirez S."/>
            <person name="Szollosi G.J."/>
            <person name="Szarkandi J.G."/>
            <person name="Papp V."/>
            <person name="Albert L."/>
            <person name="Andreopoulos W."/>
            <person name="Angelini C."/>
            <person name="Antonin V."/>
            <person name="Barry K.W."/>
            <person name="Bougher N.L."/>
            <person name="Buchanan P."/>
            <person name="Buyck B."/>
            <person name="Bense V."/>
            <person name="Catcheside P."/>
            <person name="Chovatia M."/>
            <person name="Cooper J."/>
            <person name="Damon W."/>
            <person name="Desjardin D."/>
            <person name="Finy P."/>
            <person name="Geml J."/>
            <person name="Haridas S."/>
            <person name="Hughes K."/>
            <person name="Justo A."/>
            <person name="Karasinski D."/>
            <person name="Kautmanova I."/>
            <person name="Kiss B."/>
            <person name="Kocsube S."/>
            <person name="Kotiranta H."/>
            <person name="LaButti K.M."/>
            <person name="Lechner B.E."/>
            <person name="Liimatainen K."/>
            <person name="Lipzen A."/>
            <person name="Lukacs Z."/>
            <person name="Mihaltcheva S."/>
            <person name="Morgado L.N."/>
            <person name="Niskanen T."/>
            <person name="Noordeloos M.E."/>
            <person name="Ohm R.A."/>
            <person name="Ortiz-Santana B."/>
            <person name="Ovrebo C."/>
            <person name="Racz N."/>
            <person name="Riley R."/>
            <person name="Savchenko A."/>
            <person name="Shiryaev A."/>
            <person name="Soop K."/>
            <person name="Spirin V."/>
            <person name="Szebenyi C."/>
            <person name="Tomsovsky M."/>
            <person name="Tulloss R.E."/>
            <person name="Uehling J."/>
            <person name="Grigoriev I.V."/>
            <person name="Vagvolgyi C."/>
            <person name="Papp T."/>
            <person name="Martin F.M."/>
            <person name="Miettinen O."/>
            <person name="Hibbett D.S."/>
            <person name="Nagy L.G."/>
        </authorList>
    </citation>
    <scope>NUCLEOTIDE SEQUENCE [LARGE SCALE GENOMIC DNA]</scope>
    <source>
        <strain evidence="2 3">CBS 166.37</strain>
    </source>
</reference>
<organism evidence="2 3">
    <name type="scientific">Crucibulum laeve</name>
    <dbReference type="NCBI Taxonomy" id="68775"/>
    <lineage>
        <taxon>Eukaryota</taxon>
        <taxon>Fungi</taxon>
        <taxon>Dikarya</taxon>
        <taxon>Basidiomycota</taxon>
        <taxon>Agaricomycotina</taxon>
        <taxon>Agaricomycetes</taxon>
        <taxon>Agaricomycetidae</taxon>
        <taxon>Agaricales</taxon>
        <taxon>Agaricineae</taxon>
        <taxon>Nidulariaceae</taxon>
        <taxon>Crucibulum</taxon>
    </lineage>
</organism>
<sequence length="98" mass="10994">MQVLSTFDHGNSCCYSNRQTISHGKWDLELCLWNILETKTQANVQISLHSPLKKPSPVIYLGALVCLNLLPQVRCLLIAVFIGSSICLIWAPFVCVYD</sequence>
<feature type="transmembrane region" description="Helical" evidence="1">
    <location>
        <begin position="76"/>
        <end position="97"/>
    </location>
</feature>
<evidence type="ECO:0000313" key="2">
    <source>
        <dbReference type="EMBL" id="TFK37510.1"/>
    </source>
</evidence>
<proteinExistence type="predicted"/>
<evidence type="ECO:0000256" key="1">
    <source>
        <dbReference type="SAM" id="Phobius"/>
    </source>
</evidence>
<keyword evidence="3" id="KW-1185">Reference proteome</keyword>
<keyword evidence="1" id="KW-0472">Membrane</keyword>
<protein>
    <submittedName>
        <fullName evidence="2">Uncharacterized protein</fullName>
    </submittedName>
</protein>
<dbReference type="EMBL" id="ML213607">
    <property type="protein sequence ID" value="TFK37510.1"/>
    <property type="molecule type" value="Genomic_DNA"/>
</dbReference>
<dbReference type="Proteomes" id="UP000308652">
    <property type="component" value="Unassembled WGS sequence"/>
</dbReference>
<gene>
    <name evidence="2" type="ORF">BDQ12DRAFT_143462</name>
</gene>
<keyword evidence="1" id="KW-0812">Transmembrane</keyword>
<name>A0A5C3LX35_9AGAR</name>
<evidence type="ECO:0000313" key="3">
    <source>
        <dbReference type="Proteomes" id="UP000308652"/>
    </source>
</evidence>
<accession>A0A5C3LX35</accession>
<keyword evidence="1" id="KW-1133">Transmembrane helix</keyword>
<dbReference type="AlphaFoldDB" id="A0A5C3LX35"/>